<dbReference type="GeneID" id="19018117"/>
<proteinExistence type="predicted"/>
<dbReference type="KEGG" id="bpg:Bathy01g03820"/>
<name>K8ENV6_9CHLO</name>
<dbReference type="EMBL" id="FO082278">
    <property type="protein sequence ID" value="CCO14125.1"/>
    <property type="molecule type" value="Genomic_DNA"/>
</dbReference>
<evidence type="ECO:0000313" key="2">
    <source>
        <dbReference type="EMBL" id="CCO14125.1"/>
    </source>
</evidence>
<feature type="region of interest" description="Disordered" evidence="1">
    <location>
        <begin position="1"/>
        <end position="22"/>
    </location>
</feature>
<protein>
    <submittedName>
        <fullName evidence="2">Lumenal PsbP-like protein</fullName>
    </submittedName>
</protein>
<sequence length="271" mass="30550">MRKKHHHSRRSASFSCCSDDANHHSRRQSRRTVVFTAVTACTLSKTKTVNEDDKGAAWAYEDEKTVPAHQTEDMPPVKYKEYVDYDRGFSMKVPEDWLMDTPNGVLEREFHPRAEYGGRRCTVIVNPVGKVESKSDGGNGIPKLRDLEMEEYTSAEKLGKTRANDFAPLEGATGGAKAATFLVKAEEKEDGSLYFYEWRSQAMLNFHFWEVAVLGPGMRGSGRKLGRRDVVSVKCQMPEDGMTPGDVEIFETITQSLKLLPLEEVTVDDEF</sequence>
<reference evidence="2 3" key="1">
    <citation type="submission" date="2011-10" db="EMBL/GenBank/DDBJ databases">
        <authorList>
            <person name="Genoscope - CEA"/>
        </authorList>
    </citation>
    <scope>NUCLEOTIDE SEQUENCE [LARGE SCALE GENOMIC DNA]</scope>
    <source>
        <strain evidence="2 3">RCC 1105</strain>
    </source>
</reference>
<evidence type="ECO:0000313" key="3">
    <source>
        <dbReference type="Proteomes" id="UP000198341"/>
    </source>
</evidence>
<dbReference type="OrthoDB" id="496472at2759"/>
<keyword evidence="3" id="KW-1185">Reference proteome</keyword>
<accession>K8ENV6</accession>
<dbReference type="RefSeq" id="XP_007515246.1">
    <property type="nucleotide sequence ID" value="XM_007515184.1"/>
</dbReference>
<gene>
    <name evidence="2" type="ORF">Bathy01g03820</name>
</gene>
<dbReference type="Proteomes" id="UP000198341">
    <property type="component" value="Chromosome 1"/>
</dbReference>
<evidence type="ECO:0000256" key="1">
    <source>
        <dbReference type="SAM" id="MobiDB-lite"/>
    </source>
</evidence>
<feature type="compositionally biased region" description="Basic residues" evidence="1">
    <location>
        <begin position="1"/>
        <end position="10"/>
    </location>
</feature>
<organism evidence="2 3">
    <name type="scientific">Bathycoccus prasinos</name>
    <dbReference type="NCBI Taxonomy" id="41875"/>
    <lineage>
        <taxon>Eukaryota</taxon>
        <taxon>Viridiplantae</taxon>
        <taxon>Chlorophyta</taxon>
        <taxon>Mamiellophyceae</taxon>
        <taxon>Mamiellales</taxon>
        <taxon>Bathycoccaceae</taxon>
        <taxon>Bathycoccus</taxon>
    </lineage>
</organism>
<dbReference type="Gene3D" id="3.40.1000.10">
    <property type="entry name" value="Mog1/PsbP, alpha/beta/alpha sandwich"/>
    <property type="match status" value="1"/>
</dbReference>
<dbReference type="AlphaFoldDB" id="K8ENV6"/>